<evidence type="ECO:0000256" key="1">
    <source>
        <dbReference type="ARBA" id="ARBA00004123"/>
    </source>
</evidence>
<dbReference type="Pfam" id="PF05920">
    <property type="entry name" value="Homeobox_KN"/>
    <property type="match status" value="1"/>
</dbReference>
<feature type="compositionally biased region" description="Low complexity" evidence="7">
    <location>
        <begin position="342"/>
        <end position="357"/>
    </location>
</feature>
<feature type="region of interest" description="Disordered" evidence="7">
    <location>
        <begin position="328"/>
        <end position="357"/>
    </location>
</feature>
<dbReference type="GO" id="GO:0000978">
    <property type="term" value="F:RNA polymerase II cis-regulatory region sequence-specific DNA binding"/>
    <property type="evidence" value="ECO:0007669"/>
    <property type="project" value="TreeGrafter"/>
</dbReference>
<proteinExistence type="inferred from homology"/>
<evidence type="ECO:0000259" key="8">
    <source>
        <dbReference type="PROSITE" id="PS50071"/>
    </source>
</evidence>
<dbReference type="PROSITE" id="PS00027">
    <property type="entry name" value="HOMEOBOX_1"/>
    <property type="match status" value="1"/>
</dbReference>
<sequence length="476" mass="55872">MLNRSYLTSKSNNYYSSKMLATNDVIKSQYDTLLDKQSINSWLPLPHPCVFTSNWSSLHFDLVKNYPLSCLHSKHTSESNSTLTLKESCLNVHKLGSMTNETTLNNDHYIEVNEDCETDSNIIQNENNTNEHLNKEYETLPEVKKPILSTHKSITNNYITIKKFTIRETTNLLKTWLNNHRHNPYPTKNEKIKLSIITNLSLTQISTWFANARRRLKKDNQMTWIPKIRHHRIVTNSINLNNNNKIQICQKPGGDNNNNNNKVNMDQLSQTKSQLKSTIIRDCLINPFNTHHLHHHNYHHHHHHHHHSPHLTSFKNQLILKYFLNKTTQQQEEEEEGEEEQQQQQQQQQEPSSPQQECLQFKEKLNNNNNDDDQINLSNENSIINNDHSNNDYHLWYNDYHTKLIHIINQLNCENIDQYPLFYGSLSKLTTYNNTTINNDNNNNNNNNNRIVRDDQTSQLCNPSSKIWSVADVIDV</sequence>
<dbReference type="InterPro" id="IPR009057">
    <property type="entry name" value="Homeodomain-like_sf"/>
</dbReference>
<dbReference type="AlphaFoldDB" id="A0AA85C1F8"/>
<dbReference type="Gene3D" id="1.10.10.60">
    <property type="entry name" value="Homeodomain-like"/>
    <property type="match status" value="1"/>
</dbReference>
<evidence type="ECO:0000256" key="4">
    <source>
        <dbReference type="ARBA" id="ARBA00023155"/>
    </source>
</evidence>
<dbReference type="PANTHER" id="PTHR11211:SF3">
    <property type="entry name" value="HOMEOBOX PROTEIN MOHAWK"/>
    <property type="match status" value="1"/>
</dbReference>
<keyword evidence="4 6" id="KW-0371">Homeobox</keyword>
<evidence type="ECO:0000313" key="9">
    <source>
        <dbReference type="Proteomes" id="UP000050791"/>
    </source>
</evidence>
<keyword evidence="5 6" id="KW-0539">Nucleus</keyword>
<protein>
    <recommendedName>
        <fullName evidence="8">Homeobox domain-containing protein</fullName>
    </recommendedName>
</protein>
<evidence type="ECO:0000313" key="10">
    <source>
        <dbReference type="WBParaSite" id="SMTH1_96840.1"/>
    </source>
</evidence>
<evidence type="ECO:0000256" key="7">
    <source>
        <dbReference type="SAM" id="MobiDB-lite"/>
    </source>
</evidence>
<dbReference type="SMART" id="SM00389">
    <property type="entry name" value="HOX"/>
    <property type="match status" value="1"/>
</dbReference>
<dbReference type="CDD" id="cd00086">
    <property type="entry name" value="homeodomain"/>
    <property type="match status" value="1"/>
</dbReference>
<dbReference type="GO" id="GO:0000981">
    <property type="term" value="F:DNA-binding transcription factor activity, RNA polymerase II-specific"/>
    <property type="evidence" value="ECO:0007669"/>
    <property type="project" value="InterPro"/>
</dbReference>
<comment type="similarity">
    <text evidence="2">Belongs to the TALE/IRO homeobox family.</text>
</comment>
<dbReference type="InterPro" id="IPR001356">
    <property type="entry name" value="HD"/>
</dbReference>
<dbReference type="GO" id="GO:0005634">
    <property type="term" value="C:nucleus"/>
    <property type="evidence" value="ECO:0007669"/>
    <property type="project" value="UniProtKB-SubCell"/>
</dbReference>
<dbReference type="WBParaSite" id="SMTH1_96840.1">
    <property type="protein sequence ID" value="SMTH1_96840.1"/>
    <property type="gene ID" value="SMTH1_96840"/>
</dbReference>
<dbReference type="GO" id="GO:0048468">
    <property type="term" value="P:cell development"/>
    <property type="evidence" value="ECO:0007669"/>
    <property type="project" value="TreeGrafter"/>
</dbReference>
<dbReference type="InterPro" id="IPR017970">
    <property type="entry name" value="Homeobox_CS"/>
</dbReference>
<evidence type="ECO:0000256" key="3">
    <source>
        <dbReference type="ARBA" id="ARBA00023125"/>
    </source>
</evidence>
<dbReference type="PROSITE" id="PS50071">
    <property type="entry name" value="HOMEOBOX_2"/>
    <property type="match status" value="1"/>
</dbReference>
<evidence type="ECO:0000256" key="5">
    <source>
        <dbReference type="ARBA" id="ARBA00023242"/>
    </source>
</evidence>
<dbReference type="SUPFAM" id="SSF46689">
    <property type="entry name" value="Homeodomain-like"/>
    <property type="match status" value="1"/>
</dbReference>
<name>A0AA85C1F8_9TREM</name>
<organism evidence="9 10">
    <name type="scientific">Schistosoma mattheei</name>
    <dbReference type="NCBI Taxonomy" id="31246"/>
    <lineage>
        <taxon>Eukaryota</taxon>
        <taxon>Metazoa</taxon>
        <taxon>Spiralia</taxon>
        <taxon>Lophotrochozoa</taxon>
        <taxon>Platyhelminthes</taxon>
        <taxon>Trematoda</taxon>
        <taxon>Digenea</taxon>
        <taxon>Strigeidida</taxon>
        <taxon>Schistosomatoidea</taxon>
        <taxon>Schistosomatidae</taxon>
        <taxon>Schistosoma</taxon>
    </lineage>
</organism>
<feature type="DNA-binding region" description="Homeobox" evidence="6">
    <location>
        <begin position="166"/>
        <end position="220"/>
    </location>
</feature>
<evidence type="ECO:0000256" key="6">
    <source>
        <dbReference type="PROSITE-ProRule" id="PRU00108"/>
    </source>
</evidence>
<dbReference type="Proteomes" id="UP000050791">
    <property type="component" value="Unassembled WGS sequence"/>
</dbReference>
<reference evidence="10" key="1">
    <citation type="submission" date="2023-11" db="UniProtKB">
        <authorList>
            <consortium name="WormBaseParasite"/>
        </authorList>
    </citation>
    <scope>IDENTIFICATION</scope>
</reference>
<keyword evidence="3 6" id="KW-0238">DNA-binding</keyword>
<accession>A0AA85C1F8</accession>
<dbReference type="InterPro" id="IPR008422">
    <property type="entry name" value="KN_HD"/>
</dbReference>
<evidence type="ECO:0000256" key="2">
    <source>
        <dbReference type="ARBA" id="ARBA00008446"/>
    </source>
</evidence>
<dbReference type="PANTHER" id="PTHR11211">
    <property type="entry name" value="IROQUOIS-CLASS HOMEODOMAIN PROTEIN IRX"/>
    <property type="match status" value="1"/>
</dbReference>
<feature type="domain" description="Homeobox" evidence="8">
    <location>
        <begin position="164"/>
        <end position="219"/>
    </location>
</feature>
<feature type="compositionally biased region" description="Acidic residues" evidence="7">
    <location>
        <begin position="331"/>
        <end position="341"/>
    </location>
</feature>
<comment type="subcellular location">
    <subcellularLocation>
        <location evidence="1 6">Nucleus</location>
    </subcellularLocation>
</comment>